<dbReference type="GO" id="GO:0022857">
    <property type="term" value="F:transmembrane transporter activity"/>
    <property type="evidence" value="ECO:0007669"/>
    <property type="project" value="TreeGrafter"/>
</dbReference>
<feature type="transmembrane region" description="Helical" evidence="7">
    <location>
        <begin position="279"/>
        <end position="304"/>
    </location>
</feature>
<dbReference type="EMBL" id="UOFY01000011">
    <property type="protein sequence ID" value="VAX06933.1"/>
    <property type="molecule type" value="Genomic_DNA"/>
</dbReference>
<evidence type="ECO:0000256" key="1">
    <source>
        <dbReference type="ARBA" id="ARBA00004651"/>
    </source>
</evidence>
<dbReference type="InterPro" id="IPR003838">
    <property type="entry name" value="ABC3_permease_C"/>
</dbReference>
<reference evidence="10" key="1">
    <citation type="submission" date="2018-06" db="EMBL/GenBank/DDBJ databases">
        <authorList>
            <person name="Zhirakovskaya E."/>
        </authorList>
    </citation>
    <scope>NUCLEOTIDE SEQUENCE</scope>
</reference>
<gene>
    <name evidence="10" type="ORF">MNBD_GAMMA25-1534</name>
</gene>
<evidence type="ECO:0000259" key="9">
    <source>
        <dbReference type="Pfam" id="PF12704"/>
    </source>
</evidence>
<feature type="domain" description="ABC3 transporter permease C-terminal" evidence="8">
    <location>
        <begin position="284"/>
        <end position="397"/>
    </location>
</feature>
<feature type="transmembrane region" description="Helical" evidence="7">
    <location>
        <begin position="24"/>
        <end position="43"/>
    </location>
</feature>
<name>A0A3B1B4W1_9ZZZZ</name>
<evidence type="ECO:0000256" key="4">
    <source>
        <dbReference type="ARBA" id="ARBA00022989"/>
    </source>
</evidence>
<proteinExistence type="inferred from homology"/>
<dbReference type="GO" id="GO:0005886">
    <property type="term" value="C:plasma membrane"/>
    <property type="evidence" value="ECO:0007669"/>
    <property type="project" value="UniProtKB-SubCell"/>
</dbReference>
<protein>
    <submittedName>
        <fullName evidence="10">ABC transporter, permease protein</fullName>
    </submittedName>
</protein>
<evidence type="ECO:0000313" key="10">
    <source>
        <dbReference type="EMBL" id="VAX06933.1"/>
    </source>
</evidence>
<feature type="transmembrane region" description="Helical" evidence="7">
    <location>
        <begin position="324"/>
        <end position="347"/>
    </location>
</feature>
<evidence type="ECO:0000256" key="6">
    <source>
        <dbReference type="ARBA" id="ARBA00038076"/>
    </source>
</evidence>
<keyword evidence="2" id="KW-1003">Cell membrane</keyword>
<feature type="transmembrane region" description="Helical" evidence="7">
    <location>
        <begin position="367"/>
        <end position="387"/>
    </location>
</feature>
<comment type="subcellular location">
    <subcellularLocation>
        <location evidence="1">Cell membrane</location>
        <topology evidence="1">Multi-pass membrane protein</topology>
    </subcellularLocation>
</comment>
<dbReference type="InterPro" id="IPR050250">
    <property type="entry name" value="Macrolide_Exporter_MacB"/>
</dbReference>
<accession>A0A3B1B4W1</accession>
<keyword evidence="3 7" id="KW-0812">Transmembrane</keyword>
<keyword evidence="5 7" id="KW-0472">Membrane</keyword>
<feature type="domain" description="MacB-like periplasmic core" evidence="9">
    <location>
        <begin position="23"/>
        <end position="242"/>
    </location>
</feature>
<dbReference type="AlphaFoldDB" id="A0A3B1B4W1"/>
<dbReference type="InterPro" id="IPR025857">
    <property type="entry name" value="MacB_PCD"/>
</dbReference>
<evidence type="ECO:0000256" key="7">
    <source>
        <dbReference type="SAM" id="Phobius"/>
    </source>
</evidence>
<dbReference type="PANTHER" id="PTHR30572:SF4">
    <property type="entry name" value="ABC TRANSPORTER PERMEASE YTRF"/>
    <property type="match status" value="1"/>
</dbReference>
<dbReference type="PANTHER" id="PTHR30572">
    <property type="entry name" value="MEMBRANE COMPONENT OF TRANSPORTER-RELATED"/>
    <property type="match status" value="1"/>
</dbReference>
<evidence type="ECO:0000259" key="8">
    <source>
        <dbReference type="Pfam" id="PF02687"/>
    </source>
</evidence>
<organism evidence="10">
    <name type="scientific">hydrothermal vent metagenome</name>
    <dbReference type="NCBI Taxonomy" id="652676"/>
    <lineage>
        <taxon>unclassified sequences</taxon>
        <taxon>metagenomes</taxon>
        <taxon>ecological metagenomes</taxon>
    </lineage>
</organism>
<sequence>MQIRTGDIAHFAWRALKGYPARTLLMLLAMAIGVAAVVMLTALGDGARRYVTDEFASLGTNLIIVLPGYSETSGINPTTLMGETPRDLTLNDAQSLLRSHQVRRISPINVGSVNASAGGRSREAVIIGSNYDLLPLRHWEMAQGQFLPQNDLDRATPVCVIGSKIRKELFGSTPVLGKWLRLGDRRFRVIGVLASEGRSIGVDVQDTIIIPVASAQQLFNTASLFRIMVEARSRAEIESVKQFVTETLKTRHQGKRDVTVITQDAVLATFDKILSALTYAMGGIAAISLAVAGILIMNVMLVAVSQRTAEIGLLKALGAAPRQIILLILSEAILLSALGATLGLLLGELGNAALRYAFPELPAYAPIWAIIASVSVALSAGLLFSLLPARRAAQLDPVLALSGR</sequence>
<evidence type="ECO:0000256" key="5">
    <source>
        <dbReference type="ARBA" id="ARBA00023136"/>
    </source>
</evidence>
<dbReference type="Pfam" id="PF12704">
    <property type="entry name" value="MacB_PCD"/>
    <property type="match status" value="1"/>
</dbReference>
<evidence type="ECO:0000256" key="2">
    <source>
        <dbReference type="ARBA" id="ARBA00022475"/>
    </source>
</evidence>
<evidence type="ECO:0000256" key="3">
    <source>
        <dbReference type="ARBA" id="ARBA00022692"/>
    </source>
</evidence>
<dbReference type="Pfam" id="PF02687">
    <property type="entry name" value="FtsX"/>
    <property type="match status" value="1"/>
</dbReference>
<keyword evidence="4 7" id="KW-1133">Transmembrane helix</keyword>
<comment type="similarity">
    <text evidence="6">Belongs to the ABC-4 integral membrane protein family.</text>
</comment>